<dbReference type="EMBL" id="NBSK02000003">
    <property type="protein sequence ID" value="KAJ0219641.1"/>
    <property type="molecule type" value="Genomic_DNA"/>
</dbReference>
<comment type="caution">
    <text evidence="2">The sequence shown here is derived from an EMBL/GenBank/DDBJ whole genome shotgun (WGS) entry which is preliminary data.</text>
</comment>
<dbReference type="PANTHER" id="PTHR31973">
    <property type="entry name" value="POLYPROTEIN, PUTATIVE-RELATED"/>
    <property type="match status" value="1"/>
</dbReference>
<protein>
    <submittedName>
        <fullName evidence="2">Uncharacterized protein</fullName>
    </submittedName>
</protein>
<evidence type="ECO:0000313" key="2">
    <source>
        <dbReference type="EMBL" id="KAJ0219641.1"/>
    </source>
</evidence>
<sequence length="583" mass="66881">MISSSKQFTTENTIELEPNSVSLEMNRKKPYRREAGSCSRKIELNKFVNPDYEQSQLLDVDDGHNYSKCIMPYIRSCHSRGSEEPSCQADDEVHTTTVDDFEPFVEDYSVYADYNVDFNVQNSCEQQPEVDYLEDEGNDMVDNALEVITTNDYRFMRFHEDNRKRLLKGLSNPSRCSHGEVLIKPFQSGHVFKTKRDVKNFMNSHAVGLQLEVGQSARLKAVIANKVQDKHKCLQTRAVKACTSRYVANLIIQKIQSNPKIPVKALHEELCKKLEVGMSLQKVARAKTMVELIISGDYQVQYGFLRDYVLELLNTNPSTIVRIDVYPETTLSITTRTFRRIYVCLSALKLGFKVGLSDFIGMDGTFLKVPYPGQKGIIPAIDKENMKKKSKGKDLSDQLWECGRATTVNHVNRVMGELKKINEEDHAWVCKWGTHTDCLLNNLCEVFNSKLHEGRDKPIITCLEYIREYLMKRLCVVQKEIRKCEGLLTPTAKTVFENIKTDAAKYVSHDDMLFLLYVTKLKMEKMPDMLMNRSILAIGNGRSMLPKSYCPFTLLSPKHKTQVGRPEKKRRRVLMSQTTKLVD</sequence>
<accession>A0A9R1WBL1</accession>
<dbReference type="Proteomes" id="UP000235145">
    <property type="component" value="Unassembled WGS sequence"/>
</dbReference>
<dbReference type="PANTHER" id="PTHR31973:SF190">
    <property type="entry name" value="MULE TRANSPOSASE DOMAIN-CONTAINING PROTEIN"/>
    <property type="match status" value="1"/>
</dbReference>
<feature type="region of interest" description="Disordered" evidence="1">
    <location>
        <begin position="562"/>
        <end position="583"/>
    </location>
</feature>
<proteinExistence type="predicted"/>
<gene>
    <name evidence="2" type="ORF">LSAT_V11C300136560</name>
</gene>
<name>A0A9R1WBL1_LACSA</name>
<evidence type="ECO:0000256" key="1">
    <source>
        <dbReference type="SAM" id="MobiDB-lite"/>
    </source>
</evidence>
<dbReference type="AlphaFoldDB" id="A0A9R1WBL1"/>
<organism evidence="2 3">
    <name type="scientific">Lactuca sativa</name>
    <name type="common">Garden lettuce</name>
    <dbReference type="NCBI Taxonomy" id="4236"/>
    <lineage>
        <taxon>Eukaryota</taxon>
        <taxon>Viridiplantae</taxon>
        <taxon>Streptophyta</taxon>
        <taxon>Embryophyta</taxon>
        <taxon>Tracheophyta</taxon>
        <taxon>Spermatophyta</taxon>
        <taxon>Magnoliopsida</taxon>
        <taxon>eudicotyledons</taxon>
        <taxon>Gunneridae</taxon>
        <taxon>Pentapetalae</taxon>
        <taxon>asterids</taxon>
        <taxon>campanulids</taxon>
        <taxon>Asterales</taxon>
        <taxon>Asteraceae</taxon>
        <taxon>Cichorioideae</taxon>
        <taxon>Cichorieae</taxon>
        <taxon>Lactucinae</taxon>
        <taxon>Lactuca</taxon>
    </lineage>
</organism>
<feature type="compositionally biased region" description="Basic residues" evidence="1">
    <location>
        <begin position="562"/>
        <end position="573"/>
    </location>
</feature>
<reference evidence="2 3" key="1">
    <citation type="journal article" date="2017" name="Nat. Commun.">
        <title>Genome assembly with in vitro proximity ligation data and whole-genome triplication in lettuce.</title>
        <authorList>
            <person name="Reyes-Chin-Wo S."/>
            <person name="Wang Z."/>
            <person name="Yang X."/>
            <person name="Kozik A."/>
            <person name="Arikit S."/>
            <person name="Song C."/>
            <person name="Xia L."/>
            <person name="Froenicke L."/>
            <person name="Lavelle D.O."/>
            <person name="Truco M.J."/>
            <person name="Xia R."/>
            <person name="Zhu S."/>
            <person name="Xu C."/>
            <person name="Xu H."/>
            <person name="Xu X."/>
            <person name="Cox K."/>
            <person name="Korf I."/>
            <person name="Meyers B.C."/>
            <person name="Michelmore R.W."/>
        </authorList>
    </citation>
    <scope>NUCLEOTIDE SEQUENCE [LARGE SCALE GENOMIC DNA]</scope>
    <source>
        <strain evidence="3">cv. Salinas</strain>
        <tissue evidence="2">Seedlings</tissue>
    </source>
</reference>
<keyword evidence="3" id="KW-1185">Reference proteome</keyword>
<evidence type="ECO:0000313" key="3">
    <source>
        <dbReference type="Proteomes" id="UP000235145"/>
    </source>
</evidence>